<evidence type="ECO:0000259" key="1">
    <source>
        <dbReference type="PROSITE" id="PS50943"/>
    </source>
</evidence>
<dbReference type="CDD" id="cd00093">
    <property type="entry name" value="HTH_XRE"/>
    <property type="match status" value="1"/>
</dbReference>
<dbReference type="Pfam" id="PF01381">
    <property type="entry name" value="HTH_3"/>
    <property type="match status" value="1"/>
</dbReference>
<gene>
    <name evidence="2" type="ORF">I8J29_24650</name>
</gene>
<evidence type="ECO:0000313" key="3">
    <source>
        <dbReference type="Proteomes" id="UP000670947"/>
    </source>
</evidence>
<dbReference type="Gene3D" id="1.10.260.40">
    <property type="entry name" value="lambda repressor-like DNA-binding domains"/>
    <property type="match status" value="1"/>
</dbReference>
<dbReference type="SUPFAM" id="SSF47413">
    <property type="entry name" value="lambda repressor-like DNA-binding domains"/>
    <property type="match status" value="1"/>
</dbReference>
<keyword evidence="3" id="KW-1185">Reference proteome</keyword>
<dbReference type="PROSITE" id="PS50943">
    <property type="entry name" value="HTH_CROC1"/>
    <property type="match status" value="1"/>
</dbReference>
<dbReference type="InterPro" id="IPR010982">
    <property type="entry name" value="Lambda_DNA-bd_dom_sf"/>
</dbReference>
<dbReference type="Proteomes" id="UP000670947">
    <property type="component" value="Unassembled WGS sequence"/>
</dbReference>
<organism evidence="2 3">
    <name type="scientific">Paenibacillus artemisiicola</name>
    <dbReference type="NCBI Taxonomy" id="1172618"/>
    <lineage>
        <taxon>Bacteria</taxon>
        <taxon>Bacillati</taxon>
        <taxon>Bacillota</taxon>
        <taxon>Bacilli</taxon>
        <taxon>Bacillales</taxon>
        <taxon>Paenibacillaceae</taxon>
        <taxon>Paenibacillus</taxon>
    </lineage>
</organism>
<name>A0ABS3WGE6_9BACL</name>
<dbReference type="RefSeq" id="WP_208850083.1">
    <property type="nucleotide sequence ID" value="NZ_JAGGDJ010000032.1"/>
</dbReference>
<comment type="caution">
    <text evidence="2">The sequence shown here is derived from an EMBL/GenBank/DDBJ whole genome shotgun (WGS) entry which is preliminary data.</text>
</comment>
<dbReference type="EMBL" id="JAGGDJ010000032">
    <property type="protein sequence ID" value="MBO7747380.1"/>
    <property type="molecule type" value="Genomic_DNA"/>
</dbReference>
<evidence type="ECO:0000313" key="2">
    <source>
        <dbReference type="EMBL" id="MBO7747380.1"/>
    </source>
</evidence>
<reference evidence="2 3" key="1">
    <citation type="submission" date="2021-03" db="EMBL/GenBank/DDBJ databases">
        <title>Paenibacillus artemisicola MWE-103 whole genome sequence.</title>
        <authorList>
            <person name="Ham Y.J."/>
        </authorList>
    </citation>
    <scope>NUCLEOTIDE SEQUENCE [LARGE SCALE GENOMIC DNA]</scope>
    <source>
        <strain evidence="2 3">MWE-103</strain>
    </source>
</reference>
<proteinExistence type="predicted"/>
<protein>
    <submittedName>
        <fullName evidence="2">Helix-turn-helix transcriptional regulator</fullName>
    </submittedName>
</protein>
<accession>A0ABS3WGE6</accession>
<dbReference type="InterPro" id="IPR001387">
    <property type="entry name" value="Cro/C1-type_HTH"/>
</dbReference>
<sequence length="165" mass="19060">MSFGQALKAYRLTKNMTQAQFASTYALDRTQLSRVENDEREATIQMRQHLSRSSWRMALTIADEETDGFISNILKDVPNLDLHPAALKDILLKELDEAESALEALIMAKHMDPEKRRKSAERVYLELRDVSQKAAVMQGVLEEEFALDRKQLIKRHEMEVKKGER</sequence>
<feature type="domain" description="HTH cro/C1-type" evidence="1">
    <location>
        <begin position="7"/>
        <end position="46"/>
    </location>
</feature>